<keyword evidence="1" id="KW-0812">Transmembrane</keyword>
<dbReference type="Pfam" id="PF11146">
    <property type="entry name" value="DUF2905"/>
    <property type="match status" value="1"/>
</dbReference>
<keyword evidence="1" id="KW-0472">Membrane</keyword>
<proteinExistence type="predicted"/>
<name>A0A5B9EAB5_9BACT</name>
<dbReference type="EMBL" id="CP042806">
    <property type="protein sequence ID" value="QEE28075.1"/>
    <property type="molecule type" value="Genomic_DNA"/>
</dbReference>
<dbReference type="AlphaFoldDB" id="A0A5B9EAB5"/>
<gene>
    <name evidence="2" type="ORF">FTW19_08780</name>
</gene>
<sequence>MTSIGRMLIATGCLLILAGLIFLVAGKFSLPLGRLPGDISFRGRNWQIFIPLGTSIVISIVLSLVLYLLSHFRR</sequence>
<reference evidence="2 3" key="1">
    <citation type="submission" date="2019-08" db="EMBL/GenBank/DDBJ databases">
        <title>Complete genome sequence of Terriglobus albidus strain ORNL.</title>
        <authorList>
            <person name="Podar M."/>
        </authorList>
    </citation>
    <scope>NUCLEOTIDE SEQUENCE [LARGE SCALE GENOMIC DNA]</scope>
    <source>
        <strain evidence="2 3">ORNL</strain>
    </source>
</reference>
<dbReference type="PANTHER" id="PTHR36443">
    <property type="entry name" value="BSR5223 PROTEIN"/>
    <property type="match status" value="1"/>
</dbReference>
<keyword evidence="1" id="KW-1133">Transmembrane helix</keyword>
<accession>A0A5B9EAB5</accession>
<feature type="transmembrane region" description="Helical" evidence="1">
    <location>
        <begin position="48"/>
        <end position="69"/>
    </location>
</feature>
<dbReference type="Proteomes" id="UP000321820">
    <property type="component" value="Chromosome"/>
</dbReference>
<dbReference type="PANTHER" id="PTHR36443:SF1">
    <property type="entry name" value="BSR5223 PROTEIN"/>
    <property type="match status" value="1"/>
</dbReference>
<organism evidence="2 3">
    <name type="scientific">Terriglobus albidus</name>
    <dbReference type="NCBI Taxonomy" id="1592106"/>
    <lineage>
        <taxon>Bacteria</taxon>
        <taxon>Pseudomonadati</taxon>
        <taxon>Acidobacteriota</taxon>
        <taxon>Terriglobia</taxon>
        <taxon>Terriglobales</taxon>
        <taxon>Acidobacteriaceae</taxon>
        <taxon>Terriglobus</taxon>
    </lineage>
</organism>
<evidence type="ECO:0000256" key="1">
    <source>
        <dbReference type="SAM" id="Phobius"/>
    </source>
</evidence>
<evidence type="ECO:0000313" key="2">
    <source>
        <dbReference type="EMBL" id="QEE28075.1"/>
    </source>
</evidence>
<feature type="transmembrane region" description="Helical" evidence="1">
    <location>
        <begin position="7"/>
        <end position="28"/>
    </location>
</feature>
<keyword evidence="3" id="KW-1185">Reference proteome</keyword>
<protein>
    <submittedName>
        <fullName evidence="2">DUF2905 domain-containing protein</fullName>
    </submittedName>
</protein>
<dbReference type="OrthoDB" id="123470at2"/>
<dbReference type="RefSeq" id="WP_147647265.1">
    <property type="nucleotide sequence ID" value="NZ_CP042806.1"/>
</dbReference>
<evidence type="ECO:0000313" key="3">
    <source>
        <dbReference type="Proteomes" id="UP000321820"/>
    </source>
</evidence>
<dbReference type="KEGG" id="talb:FTW19_08780"/>
<dbReference type="InterPro" id="IPR021320">
    <property type="entry name" value="DUF2905"/>
</dbReference>